<evidence type="ECO:0000313" key="10">
    <source>
        <dbReference type="Proteomes" id="UP000014500"/>
    </source>
</evidence>
<dbReference type="CDD" id="cd06454">
    <property type="entry name" value="KBL_like"/>
    <property type="match status" value="1"/>
</dbReference>
<protein>
    <recommendedName>
        <fullName evidence="6">5-aminolevulinate synthase</fullName>
        <ecNumber evidence="6">2.3.1.37</ecNumber>
    </recommendedName>
    <alternativeName>
        <fullName evidence="6">5-aminolevulinic acid synthase</fullName>
    </alternativeName>
    <alternativeName>
        <fullName evidence="6">Delta-ALA synthase</fullName>
    </alternativeName>
    <alternativeName>
        <fullName evidence="6">Delta-aminolevulinate synthase</fullName>
    </alternativeName>
</protein>
<comment type="pathway">
    <text evidence="6">Porphyrin-containing compound metabolism; protoporphyrin-IX biosynthesis; 5-aminolevulinate from glycine: step 1/1.</text>
</comment>
<dbReference type="GO" id="GO:0003870">
    <property type="term" value="F:5-aminolevulinate synthase activity"/>
    <property type="evidence" value="ECO:0007669"/>
    <property type="project" value="UniProtKB-EC"/>
</dbReference>
<evidence type="ECO:0000256" key="1">
    <source>
        <dbReference type="ARBA" id="ARBA00001933"/>
    </source>
</evidence>
<dbReference type="PANTHER" id="PTHR13693:SF102">
    <property type="entry name" value="2-AMINO-3-KETOBUTYRATE COENZYME A LIGASE, MITOCHONDRIAL"/>
    <property type="match status" value="1"/>
</dbReference>
<dbReference type="GO" id="GO:0048821">
    <property type="term" value="P:erythrocyte development"/>
    <property type="evidence" value="ECO:0007669"/>
    <property type="project" value="TreeGrafter"/>
</dbReference>
<dbReference type="InterPro" id="IPR015424">
    <property type="entry name" value="PyrdxlP-dep_Trfase"/>
</dbReference>
<accession>T1IQ42</accession>
<reference evidence="10" key="1">
    <citation type="submission" date="2011-05" db="EMBL/GenBank/DDBJ databases">
        <authorList>
            <person name="Richards S.R."/>
            <person name="Qu J."/>
            <person name="Jiang H."/>
            <person name="Jhangiani S.N."/>
            <person name="Agravi P."/>
            <person name="Goodspeed R."/>
            <person name="Gross S."/>
            <person name="Mandapat C."/>
            <person name="Jackson L."/>
            <person name="Mathew T."/>
            <person name="Pu L."/>
            <person name="Thornton R."/>
            <person name="Saada N."/>
            <person name="Wilczek-Boney K.B."/>
            <person name="Lee S."/>
            <person name="Kovar C."/>
            <person name="Wu Y."/>
            <person name="Scherer S.E."/>
            <person name="Worley K.C."/>
            <person name="Muzny D.M."/>
            <person name="Gibbs R."/>
        </authorList>
    </citation>
    <scope>NUCLEOTIDE SEQUENCE</scope>
    <source>
        <strain evidence="10">Brora</strain>
    </source>
</reference>
<dbReference type="NCBIfam" id="TIGR01821">
    <property type="entry name" value="5aminolev_synth"/>
    <property type="match status" value="1"/>
</dbReference>
<dbReference type="PANTHER" id="PTHR13693">
    <property type="entry name" value="CLASS II AMINOTRANSFERASE/8-AMINO-7-OXONONANOATE SYNTHASE"/>
    <property type="match status" value="1"/>
</dbReference>
<dbReference type="GO" id="GO:0030170">
    <property type="term" value="F:pyridoxal phosphate binding"/>
    <property type="evidence" value="ECO:0007669"/>
    <property type="project" value="UniProtKB-UniRule"/>
</dbReference>
<keyword evidence="6" id="KW-0350">Heme biosynthesis</keyword>
<evidence type="ECO:0000259" key="8">
    <source>
        <dbReference type="Pfam" id="PF09029"/>
    </source>
</evidence>
<comment type="cofactor">
    <cofactor evidence="1 6">
        <name>pyridoxal 5'-phosphate</name>
        <dbReference type="ChEBI" id="CHEBI:597326"/>
    </cofactor>
</comment>
<dbReference type="GO" id="GO:0005759">
    <property type="term" value="C:mitochondrial matrix"/>
    <property type="evidence" value="ECO:0007669"/>
    <property type="project" value="InterPro"/>
</dbReference>
<comment type="similarity">
    <text evidence="2 6">Belongs to the class-II pyridoxal-phosphate-dependent aminotransferase family.</text>
</comment>
<keyword evidence="5 6" id="KW-0012">Acyltransferase</keyword>
<dbReference type="SUPFAM" id="SSF53383">
    <property type="entry name" value="PLP-dependent transferases"/>
    <property type="match status" value="1"/>
</dbReference>
<dbReference type="Proteomes" id="UP000014500">
    <property type="component" value="Unassembled WGS sequence"/>
</dbReference>
<dbReference type="Pfam" id="PF09029">
    <property type="entry name" value="Preseq_ALAS"/>
    <property type="match status" value="1"/>
</dbReference>
<dbReference type="HOGENOM" id="CLU_015846_6_1_1"/>
<dbReference type="AlphaFoldDB" id="T1IQ42"/>
<reference evidence="9" key="2">
    <citation type="submission" date="2015-02" db="UniProtKB">
        <authorList>
            <consortium name="EnsemblMetazoa"/>
        </authorList>
    </citation>
    <scope>IDENTIFICATION</scope>
</reference>
<dbReference type="EnsemblMetazoa" id="SMAR003149-RA">
    <property type="protein sequence ID" value="SMAR003149-PA"/>
    <property type="gene ID" value="SMAR003149"/>
</dbReference>
<keyword evidence="10" id="KW-1185">Reference proteome</keyword>
<dbReference type="InterPro" id="IPR015422">
    <property type="entry name" value="PyrdxlP-dep_Trfase_small"/>
</dbReference>
<evidence type="ECO:0000256" key="4">
    <source>
        <dbReference type="ARBA" id="ARBA00022898"/>
    </source>
</evidence>
<dbReference type="Gene3D" id="3.90.1150.10">
    <property type="entry name" value="Aspartate Aminotransferase, domain 1"/>
    <property type="match status" value="1"/>
</dbReference>
<dbReference type="STRING" id="126957.T1IQ42"/>
<comment type="catalytic activity">
    <reaction evidence="6">
        <text>succinyl-CoA + glycine + H(+) = 5-aminolevulinate + CO2 + CoA</text>
        <dbReference type="Rhea" id="RHEA:12921"/>
        <dbReference type="ChEBI" id="CHEBI:15378"/>
        <dbReference type="ChEBI" id="CHEBI:16526"/>
        <dbReference type="ChEBI" id="CHEBI:57287"/>
        <dbReference type="ChEBI" id="CHEBI:57292"/>
        <dbReference type="ChEBI" id="CHEBI:57305"/>
        <dbReference type="ChEBI" id="CHEBI:356416"/>
        <dbReference type="EC" id="2.3.1.37"/>
    </reaction>
</comment>
<evidence type="ECO:0000256" key="5">
    <source>
        <dbReference type="ARBA" id="ARBA00023315"/>
    </source>
</evidence>
<dbReference type="PhylomeDB" id="T1IQ42"/>
<dbReference type="Pfam" id="PF00155">
    <property type="entry name" value="Aminotran_1_2"/>
    <property type="match status" value="1"/>
</dbReference>
<keyword evidence="3 6" id="KW-0808">Transferase</keyword>
<evidence type="ECO:0000313" key="9">
    <source>
        <dbReference type="EnsemblMetazoa" id="SMAR003149-PA"/>
    </source>
</evidence>
<dbReference type="GO" id="GO:0042541">
    <property type="term" value="P:hemoglobin biosynthetic process"/>
    <property type="evidence" value="ECO:0007669"/>
    <property type="project" value="TreeGrafter"/>
</dbReference>
<evidence type="ECO:0000256" key="6">
    <source>
        <dbReference type="RuleBase" id="RU910713"/>
    </source>
</evidence>
<dbReference type="GO" id="GO:0006782">
    <property type="term" value="P:protoporphyrinogen IX biosynthetic process"/>
    <property type="evidence" value="ECO:0007669"/>
    <property type="project" value="UniProtKB-UniRule"/>
</dbReference>
<evidence type="ECO:0000259" key="7">
    <source>
        <dbReference type="Pfam" id="PF00155"/>
    </source>
</evidence>
<evidence type="ECO:0000256" key="3">
    <source>
        <dbReference type="ARBA" id="ARBA00022679"/>
    </source>
</evidence>
<organism evidence="9 10">
    <name type="scientific">Strigamia maritima</name>
    <name type="common">European centipede</name>
    <name type="synonym">Geophilus maritimus</name>
    <dbReference type="NCBI Taxonomy" id="126957"/>
    <lineage>
        <taxon>Eukaryota</taxon>
        <taxon>Metazoa</taxon>
        <taxon>Ecdysozoa</taxon>
        <taxon>Arthropoda</taxon>
        <taxon>Myriapoda</taxon>
        <taxon>Chilopoda</taxon>
        <taxon>Pleurostigmophora</taxon>
        <taxon>Geophilomorpha</taxon>
        <taxon>Linotaeniidae</taxon>
        <taxon>Strigamia</taxon>
    </lineage>
</organism>
<keyword evidence="4 6" id="KW-0663">Pyridoxal phosphate</keyword>
<dbReference type="UniPathway" id="UPA00251">
    <property type="reaction ID" value="UER00375"/>
</dbReference>
<dbReference type="InterPro" id="IPR010961">
    <property type="entry name" value="4pyrrol_synth_NH2levulA_synth"/>
</dbReference>
<proteinExistence type="inferred from homology"/>
<dbReference type="FunFam" id="3.40.640.10:FF:000006">
    <property type="entry name" value="5-aminolevulinate synthase, mitochondrial"/>
    <property type="match status" value="1"/>
</dbReference>
<dbReference type="Gene3D" id="3.40.640.10">
    <property type="entry name" value="Type I PLP-dependent aspartate aminotransferase-like (Major domain)"/>
    <property type="match status" value="1"/>
</dbReference>
<dbReference type="eggNOG" id="KOG1360">
    <property type="taxonomic scope" value="Eukaryota"/>
</dbReference>
<dbReference type="InterPro" id="IPR015421">
    <property type="entry name" value="PyrdxlP-dep_Trfase_major"/>
</dbReference>
<dbReference type="OMA" id="ARRCPIM"/>
<dbReference type="EMBL" id="JH431284">
    <property type="status" value="NOT_ANNOTATED_CDS"/>
    <property type="molecule type" value="Genomic_DNA"/>
</dbReference>
<feature type="domain" description="Aminotransferase class I/classII large" evidence="7">
    <location>
        <begin position="181"/>
        <end position="525"/>
    </location>
</feature>
<evidence type="ECO:0000256" key="2">
    <source>
        <dbReference type="ARBA" id="ARBA00008392"/>
    </source>
</evidence>
<name>T1IQ42_STRMM</name>
<dbReference type="InterPro" id="IPR050087">
    <property type="entry name" value="AON_synthase_class-II"/>
</dbReference>
<sequence>MPCPFITRLPVNYLRHYGASLVRMYGEQCPFLSRVMSTLSSFSGTQPPDSDNNTQMITNNKNEPVKDCPFLINSGGGASLVKVASEESQEDIVSLKTEEDVDSEWIEEVSHRDDTDTIKRCPFDHKLKQKQGGEFGYEQFFQDQIAKKKKDHSYRIFKKVNRLAQNFPHANEYSQGNGRPITVWCSNDYLGMSRHTVVKEAIIKTLEEYGSGAGGTRNISGNSTLHEELERELADLHQKEAGLIFTSCFVANDSALLTLAKLLPGCHVFSDAGNHASMIQGIRNSGAIKHIFRHNDPNHLEELLSTVDMSIPKIVAFETVHSMTGAICPLSDLCDVARKYGAITFVDEVHAVGLYGENGAGVGEREKVVHKMDIISGTLGKAFGNIGGYIVSSNALVDFVRSYAAGFIFTTSLPPTVLAGALAAIRILRSDEGRQLRATHQENVRYLRGKLMSVGIPIEHCPSHIIPIRVGDPRCGTLLCNVLMAKYGHYVQAINYPTVPRGEEKLRLAPTPHHTQEMMDQFVEDLVKVWKESGLKLATPVCPSECYYCRLPLLFDRFESRVRFPCGNTALCPQLVMAH</sequence>
<feature type="domain" description="5-aminolevulinate synthase presequence" evidence="8">
    <location>
        <begin position="3"/>
        <end position="94"/>
    </location>
</feature>
<dbReference type="EC" id="2.3.1.37" evidence="6"/>
<dbReference type="InterPro" id="IPR015118">
    <property type="entry name" value="5aminolev_synth_preseq"/>
</dbReference>
<dbReference type="InterPro" id="IPR004839">
    <property type="entry name" value="Aminotransferase_I/II_large"/>
</dbReference>